<organism evidence="1 2">
    <name type="scientific">Cellulomonas alba</name>
    <dbReference type="NCBI Taxonomy" id="3053467"/>
    <lineage>
        <taxon>Bacteria</taxon>
        <taxon>Bacillati</taxon>
        <taxon>Actinomycetota</taxon>
        <taxon>Actinomycetes</taxon>
        <taxon>Micrococcales</taxon>
        <taxon>Cellulomonadaceae</taxon>
        <taxon>Cellulomonas</taxon>
    </lineage>
</organism>
<evidence type="ECO:0008006" key="3">
    <source>
        <dbReference type="Google" id="ProtNLM"/>
    </source>
</evidence>
<gene>
    <name evidence="1" type="ORF">QRT04_15555</name>
</gene>
<comment type="caution">
    <text evidence="1">The sequence shown here is derived from an EMBL/GenBank/DDBJ whole genome shotgun (WGS) entry which is preliminary data.</text>
</comment>
<keyword evidence="2" id="KW-1185">Reference proteome</keyword>
<proteinExistence type="predicted"/>
<accession>A0ABT7SJK0</accession>
<evidence type="ECO:0000313" key="1">
    <source>
        <dbReference type="EMBL" id="MDM7856353.1"/>
    </source>
</evidence>
<dbReference type="PROSITE" id="PS00436">
    <property type="entry name" value="PEROXIDASE_2"/>
    <property type="match status" value="1"/>
</dbReference>
<evidence type="ECO:0000313" key="2">
    <source>
        <dbReference type="Proteomes" id="UP001529338"/>
    </source>
</evidence>
<name>A0ABT7SJK0_9CELL</name>
<dbReference type="RefSeq" id="WP_289456514.1">
    <property type="nucleotide sequence ID" value="NZ_JAUCGQ010000003.1"/>
</dbReference>
<dbReference type="EMBL" id="JAUCGQ010000003">
    <property type="protein sequence ID" value="MDM7856353.1"/>
    <property type="molecule type" value="Genomic_DNA"/>
</dbReference>
<sequence>MRPAEGVAVSAVGKDPQWRVAERLAERHARAVLNRTDVRASDPDAPSGVDVEGSSFVGSVERRRGPVDRPTVERLHAAAAGRTAAVYSRSGYTKTAVLWADEHHVALFGYTDSGYVAPLNRAARDVVQRAELDAEQRVRTATELISRSATQARLDAERADRERHAAALRAEEEVQRASTRRQIERDRRETVLGRTVVLLLAMRLDVEALPSTVRRLTETTVVTAVADEARRLSPTEVAPAVALVRALFHDAAATLEVLTPDHRRDSANYRVGVRLLGRGLDALDAAGGVGGTGHVTPDDVERHLRDADRCWRALVGELVKAVPTPSPVLPAPHRPILTTR</sequence>
<protein>
    <recommendedName>
        <fullName evidence="3">Restriction endonuclease</fullName>
    </recommendedName>
</protein>
<reference evidence="1 2" key="1">
    <citation type="submission" date="2023-06" db="EMBL/GenBank/DDBJ databases">
        <title>Cellulomonas sp. MW4 Whole genome sequence.</title>
        <authorList>
            <person name="Park S."/>
        </authorList>
    </citation>
    <scope>NUCLEOTIDE SEQUENCE [LARGE SCALE GENOMIC DNA]</scope>
    <source>
        <strain evidence="1 2">MW4</strain>
    </source>
</reference>
<dbReference type="Proteomes" id="UP001529338">
    <property type="component" value="Unassembled WGS sequence"/>
</dbReference>
<dbReference type="InterPro" id="IPR019794">
    <property type="entry name" value="Peroxidases_AS"/>
</dbReference>